<proteinExistence type="inferred from homology"/>
<evidence type="ECO:0000256" key="4">
    <source>
        <dbReference type="ARBA" id="ARBA00022692"/>
    </source>
</evidence>
<keyword evidence="4" id="KW-0812">Transmembrane</keyword>
<dbReference type="EMBL" id="CP165644">
    <property type="protein sequence ID" value="XDU67130.1"/>
    <property type="molecule type" value="Genomic_DNA"/>
</dbReference>
<dbReference type="Pfam" id="PF02534">
    <property type="entry name" value="T4SS-DNA_transf"/>
    <property type="match status" value="1"/>
</dbReference>
<evidence type="ECO:0000256" key="1">
    <source>
        <dbReference type="ARBA" id="ARBA00004651"/>
    </source>
</evidence>
<dbReference type="PANTHER" id="PTHR37937">
    <property type="entry name" value="CONJUGATIVE TRANSFER: DNA TRANSPORT"/>
    <property type="match status" value="1"/>
</dbReference>
<gene>
    <name evidence="7" type="ORF">AB8B22_01595</name>
</gene>
<dbReference type="Gene3D" id="3.40.50.300">
    <property type="entry name" value="P-loop containing nucleotide triphosphate hydrolases"/>
    <property type="match status" value="1"/>
</dbReference>
<reference evidence="7" key="1">
    <citation type="submission" date="2024-07" db="EMBL/GenBank/DDBJ databases">
        <authorList>
            <person name="Li X.-J."/>
            <person name="Wang X."/>
        </authorList>
    </citation>
    <scope>NUCLEOTIDE SEQUENCE</scope>
    <source>
        <strain evidence="7">HSP-334</strain>
    </source>
</reference>
<dbReference type="InterPro" id="IPR027417">
    <property type="entry name" value="P-loop_NTPase"/>
</dbReference>
<protein>
    <submittedName>
        <fullName evidence="7">Type IV secretory system conjugative DNA transfer family protein</fullName>
    </submittedName>
</protein>
<organism evidence="7">
    <name type="scientific">Leptotrichia rugosa</name>
    <dbReference type="NCBI Taxonomy" id="3239302"/>
    <lineage>
        <taxon>Bacteria</taxon>
        <taxon>Fusobacteriati</taxon>
        <taxon>Fusobacteriota</taxon>
        <taxon>Fusobacteriia</taxon>
        <taxon>Fusobacteriales</taxon>
        <taxon>Leptotrichiaceae</taxon>
        <taxon>Leptotrichia</taxon>
    </lineage>
</organism>
<dbReference type="PANTHER" id="PTHR37937:SF1">
    <property type="entry name" value="CONJUGATIVE TRANSFER: DNA TRANSPORT"/>
    <property type="match status" value="1"/>
</dbReference>
<dbReference type="InterPro" id="IPR051539">
    <property type="entry name" value="T4SS-coupling_protein"/>
</dbReference>
<name>A0AB39VHW6_9FUSO</name>
<keyword evidence="3" id="KW-1003">Cell membrane</keyword>
<comment type="similarity">
    <text evidence="2">Belongs to the VirD4/TraG family.</text>
</comment>
<dbReference type="SUPFAM" id="SSF52540">
    <property type="entry name" value="P-loop containing nucleoside triphosphate hydrolases"/>
    <property type="match status" value="1"/>
</dbReference>
<evidence type="ECO:0000256" key="3">
    <source>
        <dbReference type="ARBA" id="ARBA00022475"/>
    </source>
</evidence>
<accession>A0AB39VHW6</accession>
<keyword evidence="6" id="KW-0472">Membrane</keyword>
<keyword evidence="5" id="KW-1133">Transmembrane helix</keyword>
<evidence type="ECO:0000256" key="6">
    <source>
        <dbReference type="ARBA" id="ARBA00023136"/>
    </source>
</evidence>
<evidence type="ECO:0000256" key="5">
    <source>
        <dbReference type="ARBA" id="ARBA00022989"/>
    </source>
</evidence>
<dbReference type="GO" id="GO:0005886">
    <property type="term" value="C:plasma membrane"/>
    <property type="evidence" value="ECO:0007669"/>
    <property type="project" value="UniProtKB-SubCell"/>
</dbReference>
<dbReference type="RefSeq" id="WP_369711358.1">
    <property type="nucleotide sequence ID" value="NZ_CP165644.1"/>
</dbReference>
<evidence type="ECO:0000313" key="7">
    <source>
        <dbReference type="EMBL" id="XDU67130.1"/>
    </source>
</evidence>
<dbReference type="InterPro" id="IPR003688">
    <property type="entry name" value="TraG/VirD4"/>
</dbReference>
<evidence type="ECO:0000256" key="2">
    <source>
        <dbReference type="ARBA" id="ARBA00008806"/>
    </source>
</evidence>
<dbReference type="CDD" id="cd01127">
    <property type="entry name" value="TrwB_TraG_TraD_VirD4"/>
    <property type="match status" value="2"/>
</dbReference>
<sequence length="521" mass="59813">MGRFNGINLRDNNKTHICVTAPTRTGKGVSIIIPTLIDSWNESVVVLDIKGENYQLTSGARKEKFDNLILRFAPKSKNSCGYNPLGEVRFLTEYEMEDVRLIVDIIMQDDSGGGKDPYWNNSAADLLIGIIFYVMYKKFLQNPKFLFENGEKKPVSSASMADVVDFITDPNYTAPIKEIILQKAQEEDMIEKFGKDEEIKEYVRNKLFQMYPNDAEIIRGGRHPKAARYLMEKGNLPEQTLGSVIGSAKVKLSIFEIPVVKENTDHSDFRIFDLMNYKKPVSLYLVVPPADITSLSPLIKILLLQMVNILTPEIDYINKKGHKWRMLLLLDEFPAIGKLEILEKGIGYVAGYGMKMMLILQSLDQLFKIYGKENGFLSNCQTQVFYTSNDETTSNYVSKLLGKETVEQFTQSNKTIGTIIKSESQQFLGKDLLTPDEVRRFPSDKIIVKLAGRNPIKSDKIVYFEEKEYSDLTKIPYIYTESCYDKEKQYIKLSEEQQKKYKDYSYNYIPYKVALKNMKKI</sequence>
<dbReference type="AlphaFoldDB" id="A0AB39VHW6"/>
<comment type="subcellular location">
    <subcellularLocation>
        <location evidence="1">Cell membrane</location>
        <topology evidence="1">Multi-pass membrane protein</topology>
    </subcellularLocation>
</comment>
<dbReference type="KEGG" id="lrug:AB8B22_01595"/>